<evidence type="ECO:0000313" key="3">
    <source>
        <dbReference type="Proteomes" id="UP000304148"/>
    </source>
</evidence>
<sequence length="95" mass="10385">MRKSTVCVLLAFLFAVGVLFGGGSYYLLLQPSVQDMFLTRPFMIVLFIACVIGIVALVGSMVKRLLGSELFMLFLIGIVLGFAGIWIWAMTGMLS</sequence>
<dbReference type="RefSeq" id="WP_138186803.1">
    <property type="nucleotide sequence ID" value="NZ_LS992241.1"/>
</dbReference>
<feature type="transmembrane region" description="Helical" evidence="1">
    <location>
        <begin position="70"/>
        <end position="89"/>
    </location>
</feature>
<gene>
    <name evidence="2" type="ORF">PBLR_13480</name>
</gene>
<keyword evidence="1" id="KW-1133">Transmembrane helix</keyword>
<organism evidence="2 3">
    <name type="scientific">Paenibacillus alvei</name>
    <name type="common">Bacillus alvei</name>
    <dbReference type="NCBI Taxonomy" id="44250"/>
    <lineage>
        <taxon>Bacteria</taxon>
        <taxon>Bacillati</taxon>
        <taxon>Bacillota</taxon>
        <taxon>Bacilli</taxon>
        <taxon>Bacillales</taxon>
        <taxon>Paenibacillaceae</taxon>
        <taxon>Paenibacillus</taxon>
    </lineage>
</organism>
<dbReference type="EMBL" id="LS992241">
    <property type="protein sequence ID" value="SYX85058.1"/>
    <property type="molecule type" value="Genomic_DNA"/>
</dbReference>
<evidence type="ECO:0000256" key="1">
    <source>
        <dbReference type="SAM" id="Phobius"/>
    </source>
</evidence>
<evidence type="ECO:0000313" key="2">
    <source>
        <dbReference type="EMBL" id="SYX85058.1"/>
    </source>
</evidence>
<reference evidence="3" key="1">
    <citation type="submission" date="2018-08" db="EMBL/GenBank/DDBJ databases">
        <authorList>
            <person name="Chevrot R."/>
        </authorList>
    </citation>
    <scope>NUCLEOTIDE SEQUENCE [LARGE SCALE GENOMIC DNA]</scope>
</reference>
<keyword evidence="1" id="KW-0812">Transmembrane</keyword>
<feature type="transmembrane region" description="Helical" evidence="1">
    <location>
        <begin position="37"/>
        <end position="58"/>
    </location>
</feature>
<proteinExistence type="predicted"/>
<protein>
    <submittedName>
        <fullName evidence="2">Uncharacterized protein</fullName>
    </submittedName>
</protein>
<dbReference type="AlphaFoldDB" id="A0A383RDF5"/>
<accession>A0A383RDF5</accession>
<keyword evidence="1" id="KW-0472">Membrane</keyword>
<dbReference type="Proteomes" id="UP000304148">
    <property type="component" value="Chromosome"/>
</dbReference>
<name>A0A383RDF5_PAEAL</name>